<feature type="chain" id="PRO_5004948754" description="Chitin-binding type-2 domain-containing protein" evidence="1">
    <location>
        <begin position="21"/>
        <end position="252"/>
    </location>
</feature>
<dbReference type="AlphaFoldDB" id="X2APM3"/>
<reference evidence="3" key="1">
    <citation type="submission" date="2012-12" db="EMBL/GenBank/DDBJ databases">
        <authorList>
            <person name="Hellsten U."/>
            <person name="Grimwood J."/>
            <person name="Chapman J.A."/>
            <person name="Shapiro H."/>
            <person name="Aerts A."/>
            <person name="Otillar R.P."/>
            <person name="Terry A.Y."/>
            <person name="Boore J.L."/>
            <person name="Simakov O."/>
            <person name="Marletaz F."/>
            <person name="Cho S.-J."/>
            <person name="Edsinger-Gonzales E."/>
            <person name="Havlak P."/>
            <person name="Kuo D.-H."/>
            <person name="Larsson T."/>
            <person name="Lv J."/>
            <person name="Arendt D."/>
            <person name="Savage R."/>
            <person name="Osoegawa K."/>
            <person name="de Jong P."/>
            <person name="Lindberg D.R."/>
            <person name="Seaver E.C."/>
            <person name="Weisblat D.A."/>
            <person name="Putnam N.H."/>
            <person name="Grigoriev I.V."/>
            <person name="Rokhsar D.S."/>
        </authorList>
    </citation>
    <scope>NUCLEOTIDE SEQUENCE</scope>
    <source>
        <strain evidence="3">I ESC-2004</strain>
    </source>
</reference>
<dbReference type="EMBL" id="AMQN01000116">
    <property type="status" value="NOT_ANNOTATED_CDS"/>
    <property type="molecule type" value="Genomic_DNA"/>
</dbReference>
<sequence length="252" mass="27881">MLRILPGICCLLVAVQYSRSQSIDSTTAKSIIGNSGAGRFAPETADEVLHGFQDDQAKASSSSLDIPYPFNIFKTDPLTESLIDGKEAAPIPPGINLPPELMELYSKFAHLLPQLAQAHQNNVKQIEYCNPQNPNDGRKYYCRGLNNGYYHDPWNPWCGYIECLDDQTYRIACRNNTFVDIMSKPSMSQKSLCRKSLEAFIEWKGQCPDFNEGDICATASSVEIGNPPMPSQDVRAAFDGRTVTPGHLTDAP</sequence>
<dbReference type="EnsemblMetazoa" id="CapteT219485">
    <property type="protein sequence ID" value="CapteP219485"/>
    <property type="gene ID" value="CapteG219485"/>
</dbReference>
<name>X2APM3_CAPTE</name>
<reference evidence="3" key="2">
    <citation type="journal article" date="2013" name="Nature">
        <title>Insights into bilaterian evolution from three spiralian genomes.</title>
        <authorList>
            <person name="Simakov O."/>
            <person name="Marletaz F."/>
            <person name="Cho S.J."/>
            <person name="Edsinger-Gonzales E."/>
            <person name="Havlak P."/>
            <person name="Hellsten U."/>
            <person name="Kuo D.H."/>
            <person name="Larsson T."/>
            <person name="Lv J."/>
            <person name="Arendt D."/>
            <person name="Savage R."/>
            <person name="Osoegawa K."/>
            <person name="de Jong P."/>
            <person name="Grimwood J."/>
            <person name="Chapman J.A."/>
            <person name="Shapiro H."/>
            <person name="Aerts A."/>
            <person name="Otillar R.P."/>
            <person name="Terry A.Y."/>
            <person name="Boore J.L."/>
            <person name="Grigoriev I.V."/>
            <person name="Lindberg D.R."/>
            <person name="Seaver E.C."/>
            <person name="Weisblat D.A."/>
            <person name="Putnam N.H."/>
            <person name="Rokhsar D.S."/>
        </authorList>
    </citation>
    <scope>NUCLEOTIDE SEQUENCE</scope>
    <source>
        <strain evidence="3">I ESC-2004</strain>
    </source>
</reference>
<accession>X2APM3</accession>
<reference evidence="2" key="3">
    <citation type="submission" date="2015-06" db="UniProtKB">
        <authorList>
            <consortium name="EnsemblMetazoa"/>
        </authorList>
    </citation>
    <scope>IDENTIFICATION</scope>
</reference>
<dbReference type="Proteomes" id="UP000014760">
    <property type="component" value="Unassembled WGS sequence"/>
</dbReference>
<feature type="signal peptide" evidence="1">
    <location>
        <begin position="1"/>
        <end position="20"/>
    </location>
</feature>
<organism evidence="2 3">
    <name type="scientific">Capitella teleta</name>
    <name type="common">Polychaete worm</name>
    <dbReference type="NCBI Taxonomy" id="283909"/>
    <lineage>
        <taxon>Eukaryota</taxon>
        <taxon>Metazoa</taxon>
        <taxon>Spiralia</taxon>
        <taxon>Lophotrochozoa</taxon>
        <taxon>Annelida</taxon>
        <taxon>Polychaeta</taxon>
        <taxon>Sedentaria</taxon>
        <taxon>Scolecida</taxon>
        <taxon>Capitellidae</taxon>
        <taxon>Capitella</taxon>
    </lineage>
</organism>
<dbReference type="HOGENOM" id="CLU_1103669_0_0_1"/>
<dbReference type="OrthoDB" id="10637371at2759"/>
<evidence type="ECO:0000313" key="2">
    <source>
        <dbReference type="EnsemblMetazoa" id="CapteP219485"/>
    </source>
</evidence>
<evidence type="ECO:0008006" key="4">
    <source>
        <dbReference type="Google" id="ProtNLM"/>
    </source>
</evidence>
<keyword evidence="3" id="KW-1185">Reference proteome</keyword>
<keyword evidence="1" id="KW-0732">Signal</keyword>
<protein>
    <recommendedName>
        <fullName evidence="4">Chitin-binding type-2 domain-containing protein</fullName>
    </recommendedName>
</protein>
<evidence type="ECO:0000256" key="1">
    <source>
        <dbReference type="SAM" id="SignalP"/>
    </source>
</evidence>
<proteinExistence type="predicted"/>
<evidence type="ECO:0000313" key="3">
    <source>
        <dbReference type="Proteomes" id="UP000014760"/>
    </source>
</evidence>